<dbReference type="InterPro" id="IPR039697">
    <property type="entry name" value="Alcohol_dehydrogenase_Fe"/>
</dbReference>
<keyword evidence="3" id="KW-0560">Oxidoreductase</keyword>
<proteinExistence type="inferred from homology"/>
<comment type="similarity">
    <text evidence="2">Belongs to the iron-containing alcohol dehydrogenase family.</text>
</comment>
<dbReference type="PROSITE" id="PS00913">
    <property type="entry name" value="ADH_IRON_1"/>
    <property type="match status" value="1"/>
</dbReference>
<evidence type="ECO:0000256" key="4">
    <source>
        <dbReference type="ARBA" id="ARBA00023027"/>
    </source>
</evidence>
<feature type="domain" description="Alcohol dehydrogenase iron-type/glycerol dehydrogenase GldA" evidence="5">
    <location>
        <begin position="11"/>
        <end position="177"/>
    </location>
</feature>
<feature type="domain" description="Fe-containing alcohol dehydrogenase-like C-terminal" evidence="6">
    <location>
        <begin position="189"/>
        <end position="385"/>
    </location>
</feature>
<dbReference type="AlphaFoldDB" id="A0A7T8ANM8"/>
<dbReference type="CDD" id="cd08193">
    <property type="entry name" value="HVD"/>
    <property type="match status" value="1"/>
</dbReference>
<name>A0A7T8ANM8_9GAMM</name>
<dbReference type="Proteomes" id="UP000596079">
    <property type="component" value="Chromosome"/>
</dbReference>
<protein>
    <submittedName>
        <fullName evidence="7">Iron-containing alcohol dehydrogenase</fullName>
    </submittedName>
</protein>
<dbReference type="FunFam" id="3.40.50.1970:FF:000003">
    <property type="entry name" value="Alcohol dehydrogenase, iron-containing"/>
    <property type="match status" value="1"/>
</dbReference>
<dbReference type="PANTHER" id="PTHR11496">
    <property type="entry name" value="ALCOHOL DEHYDROGENASE"/>
    <property type="match status" value="1"/>
</dbReference>
<dbReference type="EMBL" id="CP060811">
    <property type="protein sequence ID" value="QQN87041.1"/>
    <property type="molecule type" value="Genomic_DNA"/>
</dbReference>
<evidence type="ECO:0000313" key="7">
    <source>
        <dbReference type="EMBL" id="QQN87041.1"/>
    </source>
</evidence>
<dbReference type="GO" id="GO:0004022">
    <property type="term" value="F:alcohol dehydrogenase (NAD+) activity"/>
    <property type="evidence" value="ECO:0007669"/>
    <property type="project" value="TreeGrafter"/>
</dbReference>
<accession>A0A7T8ANM8</accession>
<dbReference type="InterPro" id="IPR018211">
    <property type="entry name" value="ADH_Fe_CS"/>
</dbReference>
<dbReference type="Pfam" id="PF00465">
    <property type="entry name" value="Fe-ADH"/>
    <property type="match status" value="1"/>
</dbReference>
<organism evidence="7 8">
    <name type="scientific">Acinetobacter variabilis</name>
    <dbReference type="NCBI Taxonomy" id="70346"/>
    <lineage>
        <taxon>Bacteria</taxon>
        <taxon>Pseudomonadati</taxon>
        <taxon>Pseudomonadota</taxon>
        <taxon>Gammaproteobacteria</taxon>
        <taxon>Moraxellales</taxon>
        <taxon>Moraxellaceae</taxon>
        <taxon>Acinetobacter</taxon>
    </lineage>
</organism>
<dbReference type="InterPro" id="IPR056798">
    <property type="entry name" value="ADH_Fe_C"/>
</dbReference>
<dbReference type="Gene3D" id="1.20.1090.10">
    <property type="entry name" value="Dehydroquinate synthase-like - alpha domain"/>
    <property type="match status" value="1"/>
</dbReference>
<evidence type="ECO:0000256" key="1">
    <source>
        <dbReference type="ARBA" id="ARBA00001962"/>
    </source>
</evidence>
<evidence type="ECO:0000256" key="2">
    <source>
        <dbReference type="ARBA" id="ARBA00007358"/>
    </source>
</evidence>
<keyword evidence="4" id="KW-0520">NAD</keyword>
<evidence type="ECO:0000256" key="3">
    <source>
        <dbReference type="ARBA" id="ARBA00023002"/>
    </source>
</evidence>
<reference evidence="7 8" key="1">
    <citation type="submission" date="2020-08" db="EMBL/GenBank/DDBJ databases">
        <title>Emergence of ISAba1-mediated novel tet(X) in Acinetobacter variabilis from a chicken farm.</title>
        <authorList>
            <person name="Peng K."/>
            <person name="Li R."/>
        </authorList>
    </citation>
    <scope>NUCLEOTIDE SEQUENCE [LARGE SCALE GENOMIC DNA]</scope>
    <source>
        <strain evidence="7 8">XM9F202-2</strain>
    </source>
</reference>
<dbReference type="RefSeq" id="WP_166134994.1">
    <property type="nucleotide sequence ID" value="NZ_CP060811.1"/>
</dbReference>
<gene>
    <name evidence="7" type="ORF">IAQ69_09130</name>
</gene>
<dbReference type="Gene3D" id="3.40.50.1970">
    <property type="match status" value="1"/>
</dbReference>
<evidence type="ECO:0000259" key="6">
    <source>
        <dbReference type="Pfam" id="PF25137"/>
    </source>
</evidence>
<evidence type="ECO:0000313" key="8">
    <source>
        <dbReference type="Proteomes" id="UP000596079"/>
    </source>
</evidence>
<sequence length="385" mass="41825">MNRFQFQTVPNIIAGLGTIQELSSILKQGRYQRVLLVTDPGMLQHQLHLPILEIIEDAGLDYAIYSDVQADPPEHVVLEAADFAKQENVDIVIGFGGGSSMDVAKLIAILSHPAQHQSLSDLYGVNQATGPRLPLILVPTTAGTGSEVTPISIVTTGETTKTGIVAPILFADTAILDATFTQNLPPLITAATGIDAMVHAIEAYTSKIKKNPYSDMLAKHALKLLNANLQRVLDDGQDLDARQNMLVGSMLAGQAFANAPVGAVHALAYPLGGHFHISHGHSNALVLTEVMKFNTPDAKSLYAELMCWLDPQSKGCHDGLTDLFIDHFNNHLVKSGLTLKLKQLGIPEHMLMIMAEDAMKQSRLLQNNPRELTLEDAYNIYQAIY</sequence>
<dbReference type="Pfam" id="PF25137">
    <property type="entry name" value="ADH_Fe_C"/>
    <property type="match status" value="1"/>
</dbReference>
<comment type="cofactor">
    <cofactor evidence="1">
        <name>Fe cation</name>
        <dbReference type="ChEBI" id="CHEBI:24875"/>
    </cofactor>
</comment>
<dbReference type="FunFam" id="1.20.1090.10:FF:000001">
    <property type="entry name" value="Aldehyde-alcohol dehydrogenase"/>
    <property type="match status" value="1"/>
</dbReference>
<dbReference type="SUPFAM" id="SSF56796">
    <property type="entry name" value="Dehydroquinate synthase-like"/>
    <property type="match status" value="1"/>
</dbReference>
<dbReference type="PANTHER" id="PTHR11496:SF102">
    <property type="entry name" value="ALCOHOL DEHYDROGENASE 4"/>
    <property type="match status" value="1"/>
</dbReference>
<evidence type="ECO:0000259" key="5">
    <source>
        <dbReference type="Pfam" id="PF00465"/>
    </source>
</evidence>
<dbReference type="InterPro" id="IPR001670">
    <property type="entry name" value="ADH_Fe/GldA"/>
</dbReference>
<dbReference type="GO" id="GO:0046872">
    <property type="term" value="F:metal ion binding"/>
    <property type="evidence" value="ECO:0007669"/>
    <property type="project" value="InterPro"/>
</dbReference>